<dbReference type="EMBL" id="ML220139">
    <property type="protein sequence ID" value="TGZ78655.1"/>
    <property type="molecule type" value="Genomic_DNA"/>
</dbReference>
<feature type="compositionally biased region" description="Polar residues" evidence="1">
    <location>
        <begin position="64"/>
        <end position="82"/>
    </location>
</feature>
<accession>A0A4S2MNR3</accession>
<feature type="compositionally biased region" description="Pro residues" evidence="1">
    <location>
        <begin position="198"/>
        <end position="211"/>
    </location>
</feature>
<evidence type="ECO:0000313" key="3">
    <source>
        <dbReference type="Proteomes" id="UP000298138"/>
    </source>
</evidence>
<dbReference type="InParanoid" id="A0A4S2MNR3"/>
<feature type="region of interest" description="Disordered" evidence="1">
    <location>
        <begin position="45"/>
        <end position="115"/>
    </location>
</feature>
<proteinExistence type="predicted"/>
<feature type="compositionally biased region" description="Low complexity" evidence="1">
    <location>
        <begin position="212"/>
        <end position="240"/>
    </location>
</feature>
<organism evidence="2 3">
    <name type="scientific">Ascodesmis nigricans</name>
    <dbReference type="NCBI Taxonomy" id="341454"/>
    <lineage>
        <taxon>Eukaryota</taxon>
        <taxon>Fungi</taxon>
        <taxon>Dikarya</taxon>
        <taxon>Ascomycota</taxon>
        <taxon>Pezizomycotina</taxon>
        <taxon>Pezizomycetes</taxon>
        <taxon>Pezizales</taxon>
        <taxon>Ascodesmidaceae</taxon>
        <taxon>Ascodesmis</taxon>
    </lineage>
</organism>
<dbReference type="Proteomes" id="UP000298138">
    <property type="component" value="Unassembled WGS sequence"/>
</dbReference>
<feature type="region of interest" description="Disordered" evidence="1">
    <location>
        <begin position="149"/>
        <end position="251"/>
    </location>
</feature>
<evidence type="ECO:0000256" key="1">
    <source>
        <dbReference type="SAM" id="MobiDB-lite"/>
    </source>
</evidence>
<feature type="compositionally biased region" description="Basic residues" evidence="1">
    <location>
        <begin position="45"/>
        <end position="63"/>
    </location>
</feature>
<keyword evidence="3" id="KW-1185">Reference proteome</keyword>
<gene>
    <name evidence="2" type="ORF">EX30DRAFT_133174</name>
</gene>
<reference evidence="2 3" key="1">
    <citation type="submission" date="2019-04" db="EMBL/GenBank/DDBJ databases">
        <title>Comparative genomics and transcriptomics to analyze fruiting body development in filamentous ascomycetes.</title>
        <authorList>
            <consortium name="DOE Joint Genome Institute"/>
            <person name="Lutkenhaus R."/>
            <person name="Traeger S."/>
            <person name="Breuer J."/>
            <person name="Kuo A."/>
            <person name="Lipzen A."/>
            <person name="Pangilinan J."/>
            <person name="Dilworth D."/>
            <person name="Sandor L."/>
            <person name="Poggeler S."/>
            <person name="Barry K."/>
            <person name="Grigoriev I.V."/>
            <person name="Nowrousian M."/>
        </authorList>
    </citation>
    <scope>NUCLEOTIDE SEQUENCE [LARGE SCALE GENOMIC DNA]</scope>
    <source>
        <strain evidence="2 3">CBS 389.68</strain>
    </source>
</reference>
<sequence>MLRLDNADDYLLSFLPFRLGLESYTDHRHLTAAFVPKPCHRHPLYPVHTHRQRPLPIPPHRRPSQPSSTPFGTHPASIQRSDPNLPGASASSHRALGQHVASLSETSAPPQHHCEQYPTSVMAGRHPHPNLNQHQHPDIMSHVSEAMMHPQQIPSHHQQQHPQLQQHQHHPQQQQLQQQLQQPMQLQPLPHHQLPTQPLSPSPAPSLPTPTPSTASTPSQIAHPGPSSAASSAHPRASPDPANPPANRKNLETPLRIYEYVGLNRNSHQNQVKKLAREIYLKHPDLAADKRWSGIDRDSKRAAVEELKRACEKNVEVLSTGRVGDWFYDWLLKRVKKAKIANLAAAEKKRER</sequence>
<evidence type="ECO:0000313" key="2">
    <source>
        <dbReference type="EMBL" id="TGZ78655.1"/>
    </source>
</evidence>
<feature type="compositionally biased region" description="Low complexity" evidence="1">
    <location>
        <begin position="149"/>
        <end position="197"/>
    </location>
</feature>
<dbReference type="AlphaFoldDB" id="A0A4S2MNR3"/>
<protein>
    <submittedName>
        <fullName evidence="2">Uncharacterized protein</fullName>
    </submittedName>
</protein>
<name>A0A4S2MNR3_9PEZI</name>